<name>A0A8J2X1G1_ZYGB2</name>
<feature type="region of interest" description="Disordered" evidence="1">
    <location>
        <begin position="47"/>
        <end position="74"/>
    </location>
</feature>
<evidence type="ECO:0000313" key="2">
    <source>
        <dbReference type="EMBL" id="CDF90184.1"/>
    </source>
</evidence>
<feature type="region of interest" description="Disordered" evidence="1">
    <location>
        <begin position="108"/>
        <end position="141"/>
    </location>
</feature>
<keyword evidence="3" id="KW-1185">Reference proteome</keyword>
<evidence type="ECO:0000256" key="1">
    <source>
        <dbReference type="SAM" id="MobiDB-lite"/>
    </source>
</evidence>
<evidence type="ECO:0000313" key="3">
    <source>
        <dbReference type="Proteomes" id="UP000019375"/>
    </source>
</evidence>
<feature type="compositionally biased region" description="Basic and acidic residues" evidence="1">
    <location>
        <begin position="125"/>
        <end position="141"/>
    </location>
</feature>
<dbReference type="OrthoDB" id="5801062at2759"/>
<dbReference type="EMBL" id="HG316459">
    <property type="protein sequence ID" value="CDF90184.1"/>
    <property type="molecule type" value="Genomic_DNA"/>
</dbReference>
<feature type="compositionally biased region" description="Polar residues" evidence="1">
    <location>
        <begin position="51"/>
        <end position="63"/>
    </location>
</feature>
<organism evidence="2 3">
    <name type="scientific">Zygosaccharomyces bailii (strain CLIB 213 / ATCC 58445 / CBS 680 / BCRC 21525 / NBRC 1098 / NCYC 1416 / NRRL Y-2227)</name>
    <dbReference type="NCBI Taxonomy" id="1333698"/>
    <lineage>
        <taxon>Eukaryota</taxon>
        <taxon>Fungi</taxon>
        <taxon>Dikarya</taxon>
        <taxon>Ascomycota</taxon>
        <taxon>Saccharomycotina</taxon>
        <taxon>Saccharomycetes</taxon>
        <taxon>Saccharomycetales</taxon>
        <taxon>Saccharomycetaceae</taxon>
        <taxon>Zygosaccharomyces</taxon>
    </lineage>
</organism>
<gene>
    <name evidence="2" type="ORF">BN860_02630g</name>
</gene>
<dbReference type="Proteomes" id="UP000019375">
    <property type="component" value="Unassembled WGS sequence"/>
</dbReference>
<reference evidence="3" key="1">
    <citation type="journal article" date="2013" name="Genome Announc.">
        <title>Genome sequence of the food spoilage yeast Zygosaccharomyces bailii CLIB 213(T).</title>
        <authorList>
            <person name="Galeote V."/>
            <person name="Bigey F."/>
            <person name="Devillers H."/>
            <person name="Neuveglise C."/>
            <person name="Dequin S."/>
        </authorList>
    </citation>
    <scope>NUCLEOTIDE SEQUENCE [LARGE SCALE GENOMIC DNA]</scope>
    <source>
        <strain evidence="3">CLIB 213 / ATCC 58445 / CBS 680 / CCRC 21525 / NBRC 1098 / NCYC 1416 / NRRL Y-2227</strain>
    </source>
</reference>
<protein>
    <submittedName>
        <fullName evidence="2">ZYBA0S06-02630g1_1</fullName>
    </submittedName>
</protein>
<accession>A0A8J2X1G1</accession>
<proteinExistence type="predicted"/>
<dbReference type="AlphaFoldDB" id="A0A8J2X1G1"/>
<sequence length="332" mass="38560">MRLQSNLPALLDFDLSRLLAVQSDVTVLISKRVRELLHSNEDNSGLLAENQVKSSKNNENTETLDALTKSEEEEDSEAFILTQLDHATKEKLTSQETEEMMIIPTTLSKPDISSPLKESQNFSDSPERHATDSKKHCEEDDAADRMEYNETKKLPKKKLFASKKPCIRPTKVTEPLINLNANPITGKPWILEDFKRNEKIDNMRKSRKNIKTQKFYKKGCPPANVRWNYLEDGSMGGNSEDLLYEFENLRERSHSPPGFGRLDFPSTQERYDDKRKSQNIIFHKTKWRFCKATCNIVSLEEREYLFKNDELNRVIDSGSFEWDDAKLQIYMR</sequence>